<keyword evidence="2" id="KW-1185">Reference proteome</keyword>
<dbReference type="Proteomes" id="UP000233343">
    <property type="component" value="Unassembled WGS sequence"/>
</dbReference>
<dbReference type="EMBL" id="PISD01000018">
    <property type="protein sequence ID" value="PKG29254.1"/>
    <property type="molecule type" value="Genomic_DNA"/>
</dbReference>
<sequence length="114" mass="12599">MKMFMFKLFLLVSLMFVAVLFGMQKANDGIHNMRGYEDSAYGGALTVEQSDQGDIEASLLGKEVSSHDLEAKKNQLEDMQVYNFFSSMGKGLSEGAQSIAEKGIDYLSGLIKEK</sequence>
<accession>A0A2N0ZID8</accession>
<organism evidence="1 2">
    <name type="scientific">Cytobacillus horneckiae</name>
    <dbReference type="NCBI Taxonomy" id="549687"/>
    <lineage>
        <taxon>Bacteria</taxon>
        <taxon>Bacillati</taxon>
        <taxon>Bacillota</taxon>
        <taxon>Bacilli</taxon>
        <taxon>Bacillales</taxon>
        <taxon>Bacillaceae</taxon>
        <taxon>Cytobacillus</taxon>
    </lineage>
</organism>
<reference evidence="1 2" key="1">
    <citation type="journal article" date="2010" name="Int. J. Syst. Evol. Microbiol.">
        <title>Bacillus horneckiae sp. nov., isolated from a spacecraft-assembly clean room.</title>
        <authorList>
            <person name="Vaishampayan P."/>
            <person name="Probst A."/>
            <person name="Krishnamurthi S."/>
            <person name="Ghosh S."/>
            <person name="Osman S."/>
            <person name="McDowall A."/>
            <person name="Ruckmani A."/>
            <person name="Mayilraj S."/>
            <person name="Venkateswaran K."/>
        </authorList>
    </citation>
    <scope>NUCLEOTIDE SEQUENCE [LARGE SCALE GENOMIC DNA]</scope>
    <source>
        <strain evidence="2">1PO1SC</strain>
    </source>
</reference>
<protein>
    <submittedName>
        <fullName evidence="1">DUF3679 domain-containing protein</fullName>
    </submittedName>
</protein>
<dbReference type="AlphaFoldDB" id="A0A2N0ZID8"/>
<comment type="caution">
    <text evidence="1">The sequence shown here is derived from an EMBL/GenBank/DDBJ whole genome shotgun (WGS) entry which is preliminary data.</text>
</comment>
<evidence type="ECO:0000313" key="2">
    <source>
        <dbReference type="Proteomes" id="UP000233343"/>
    </source>
</evidence>
<dbReference type="Pfam" id="PF12438">
    <property type="entry name" value="DUF3679"/>
    <property type="match status" value="1"/>
</dbReference>
<dbReference type="RefSeq" id="WP_066191927.1">
    <property type="nucleotide sequence ID" value="NZ_CP194732.1"/>
</dbReference>
<gene>
    <name evidence="1" type="ORF">CWS20_09695</name>
</gene>
<evidence type="ECO:0000313" key="1">
    <source>
        <dbReference type="EMBL" id="PKG29254.1"/>
    </source>
</evidence>
<name>A0A2N0ZID8_9BACI</name>
<proteinExistence type="predicted"/>
<dbReference type="InterPro" id="IPR020534">
    <property type="entry name" value="Uncharacterised_YqxA"/>
</dbReference>